<feature type="region of interest" description="Disordered" evidence="1">
    <location>
        <begin position="1"/>
        <end position="242"/>
    </location>
</feature>
<proteinExistence type="predicted"/>
<dbReference type="Gene3D" id="1.25.40.10">
    <property type="entry name" value="Tetratricopeptide repeat domain"/>
    <property type="match status" value="1"/>
</dbReference>
<dbReference type="EMBL" id="JH636049">
    <property type="protein sequence ID" value="EID55822.1"/>
    <property type="molecule type" value="Genomic_DNA"/>
</dbReference>
<keyword evidence="3" id="KW-1185">Reference proteome</keyword>
<dbReference type="AlphaFoldDB" id="I0V6R9"/>
<dbReference type="STRING" id="882086.SacxiDRAFT_3629"/>
<reference evidence="2 3" key="1">
    <citation type="submission" date="2012-01" db="EMBL/GenBank/DDBJ databases">
        <title>Improved High-Quality Draft sequence of Saccharomonospora xinjiangensis XJ-54.</title>
        <authorList>
            <consortium name="US DOE Joint Genome Institute"/>
            <person name="Lucas S."/>
            <person name="Han J."/>
            <person name="Lapidus A."/>
            <person name="Cheng J.-F."/>
            <person name="Goodwin L."/>
            <person name="Pitluck S."/>
            <person name="Peters L."/>
            <person name="Mikhailova N."/>
            <person name="Teshima H."/>
            <person name="Detter J.C."/>
            <person name="Han C."/>
            <person name="Tapia R."/>
            <person name="Land M."/>
            <person name="Hauser L."/>
            <person name="Kyrpides N."/>
            <person name="Ivanova N."/>
            <person name="Pagani I."/>
            <person name="Brambilla E.-M."/>
            <person name="Klenk H.-P."/>
            <person name="Woyke T."/>
        </authorList>
    </citation>
    <scope>NUCLEOTIDE SEQUENCE [LARGE SCALE GENOMIC DNA]</scope>
    <source>
        <strain evidence="2 3">XJ-54</strain>
    </source>
</reference>
<feature type="compositionally biased region" description="Basic and acidic residues" evidence="1">
    <location>
        <begin position="215"/>
        <end position="229"/>
    </location>
</feature>
<dbReference type="eggNOG" id="COG0457">
    <property type="taxonomic scope" value="Bacteria"/>
</dbReference>
<dbReference type="InterPro" id="IPR011990">
    <property type="entry name" value="TPR-like_helical_dom_sf"/>
</dbReference>
<name>I0V6R9_9PSEU</name>
<gene>
    <name evidence="2" type="ORF">SacxiDRAFT_3629</name>
</gene>
<evidence type="ECO:0000256" key="1">
    <source>
        <dbReference type="SAM" id="MobiDB-lite"/>
    </source>
</evidence>
<protein>
    <recommendedName>
        <fullName evidence="4">Tetratricopeptide repeat protein</fullName>
    </recommendedName>
</protein>
<feature type="compositionally biased region" description="Basic and acidic residues" evidence="1">
    <location>
        <begin position="9"/>
        <end position="208"/>
    </location>
</feature>
<evidence type="ECO:0000313" key="3">
    <source>
        <dbReference type="Proteomes" id="UP000004691"/>
    </source>
</evidence>
<dbReference type="Proteomes" id="UP000004691">
    <property type="component" value="Unassembled WGS sequence"/>
</dbReference>
<accession>I0V6R9</accession>
<dbReference type="HOGENOM" id="CLU_026634_3_0_11"/>
<sequence>MSENGPRGTGDDRRPGRPDRRDHGRREENKKFGDRRGARDRDTGDKSDDRRRDGRGRGEGRSFSDRRGERRPGRDGDQRRGEYRRDDRRPSGRKDDRGFDRSQDDRFSGRRDERRFGSDRDQRRSENRRDDRKSFDRRDDRSGHGRDQRRDGGRPFDRRDDRASSGRRDDRGFDRSRDDRRSDRDRDQRRSEYRRDDRRSFDRRDERGGPGSGAQRDDRGRRPAHDRPRQNGGPRAPRRDDAAAARELLTAPELPDSVDHTDLDVDARRELRSLPKDLAERIGRHLVAAGTLLDEDPEAALAHARYAKSKAARIAVVREAVGLAAYHAGEWAEALSELRAVRRMTRTDIHAAVIADAERALGRPERALDVAKDADMSMLPKEVQIELQIVAAGARRDLGQLDAAVVALQGPELDPARRDPWSHRLFYAYADNLAAAGRTDEAVQWFLHAAEADPEEETDAAERAAELAS</sequence>
<organism evidence="2 3">
    <name type="scientific">Saccharomonospora xinjiangensis XJ-54</name>
    <dbReference type="NCBI Taxonomy" id="882086"/>
    <lineage>
        <taxon>Bacteria</taxon>
        <taxon>Bacillati</taxon>
        <taxon>Actinomycetota</taxon>
        <taxon>Actinomycetes</taxon>
        <taxon>Pseudonocardiales</taxon>
        <taxon>Pseudonocardiaceae</taxon>
        <taxon>Saccharomonospora</taxon>
    </lineage>
</organism>
<evidence type="ECO:0008006" key="4">
    <source>
        <dbReference type="Google" id="ProtNLM"/>
    </source>
</evidence>
<evidence type="ECO:0000313" key="2">
    <source>
        <dbReference type="EMBL" id="EID55822.1"/>
    </source>
</evidence>